<dbReference type="PANTHER" id="PTHR43095">
    <property type="entry name" value="SUGAR KINASE"/>
    <property type="match status" value="1"/>
</dbReference>
<feature type="domain" description="Carbohydrate kinase FGGY C-terminal" evidence="5">
    <location>
        <begin position="270"/>
        <end position="416"/>
    </location>
</feature>
<dbReference type="GO" id="GO:0016301">
    <property type="term" value="F:kinase activity"/>
    <property type="evidence" value="ECO:0007669"/>
    <property type="project" value="UniProtKB-KW"/>
</dbReference>
<gene>
    <name evidence="6" type="ORF">GF339_10445</name>
</gene>
<sequence length="451" mass="50189">MTHHGAGSMIMAKPYIFAVDIGTSSLKAAIMDRDLNIVEHMQGQYAYSVVENMGVEIDPEKIWTAFTNVARHFSSYANQIEVMSICTFCPAMTPMDAESNVLRNSIIHLDRRTYPQARRALKQVGEDTFLGIAGNLPYPGGVSVTSLLWIQEKEPEIFRAARMFGHMNTFVMKRLVDRWLIDPTNASMTGLYETVKYGDWSPELTGAFQVEVERLPEVVDCHEFVGGLSQKAADHLHLKAGTPVIMGGGDTACATYGAGSVDEGEILDIAGSSEILTVTLRTPYPSKKYNLRTHVLRDRWVVFTITVGGIALEWFRSQCCRDMSKEAFYQDYLPEVLQETPPSTEVFHPHLSGNRFSMTQQRGVFSGLTLKTTREDLIRAVAKGVMQPMEVTLAECQKHITLNKAVFLTGGGASEALKRYKEHTVFAGYTFTVRKECSLVGVAKLAAKYIE</sequence>
<evidence type="ECO:0008006" key="8">
    <source>
        <dbReference type="Google" id="ProtNLM"/>
    </source>
</evidence>
<dbReference type="GO" id="GO:0005975">
    <property type="term" value="P:carbohydrate metabolic process"/>
    <property type="evidence" value="ECO:0007669"/>
    <property type="project" value="InterPro"/>
</dbReference>
<accession>A0A9D5JVN5</accession>
<evidence type="ECO:0000259" key="4">
    <source>
        <dbReference type="Pfam" id="PF00370"/>
    </source>
</evidence>
<evidence type="ECO:0000256" key="3">
    <source>
        <dbReference type="ARBA" id="ARBA00022777"/>
    </source>
</evidence>
<comment type="similarity">
    <text evidence="1">Belongs to the FGGY kinase family.</text>
</comment>
<dbReference type="InterPro" id="IPR043129">
    <property type="entry name" value="ATPase_NBD"/>
</dbReference>
<dbReference type="CDD" id="cd00366">
    <property type="entry name" value="ASKHA_NBD_FGGY"/>
    <property type="match status" value="1"/>
</dbReference>
<evidence type="ECO:0000259" key="5">
    <source>
        <dbReference type="Pfam" id="PF02782"/>
    </source>
</evidence>
<dbReference type="Proteomes" id="UP000649604">
    <property type="component" value="Unassembled WGS sequence"/>
</dbReference>
<dbReference type="Pfam" id="PF02782">
    <property type="entry name" value="FGGY_C"/>
    <property type="match status" value="1"/>
</dbReference>
<dbReference type="EMBL" id="WJJP01000333">
    <property type="protein sequence ID" value="MBD3324994.1"/>
    <property type="molecule type" value="Genomic_DNA"/>
</dbReference>
<dbReference type="Gene3D" id="3.30.420.40">
    <property type="match status" value="2"/>
</dbReference>
<keyword evidence="2" id="KW-0808">Transferase</keyword>
<dbReference type="InterPro" id="IPR018485">
    <property type="entry name" value="FGGY_C"/>
</dbReference>
<reference evidence="6" key="1">
    <citation type="submission" date="2019-11" db="EMBL/GenBank/DDBJ databases">
        <title>Microbial mats filling the niche in hypersaline microbial mats.</title>
        <authorList>
            <person name="Wong H.L."/>
            <person name="Macleod F.I."/>
            <person name="White R.A. III"/>
            <person name="Burns B.P."/>
        </authorList>
    </citation>
    <scope>NUCLEOTIDE SEQUENCE</scope>
    <source>
        <strain evidence="6">Rbin_158</strain>
    </source>
</reference>
<dbReference type="PANTHER" id="PTHR43095:SF2">
    <property type="entry name" value="GLUCONOKINASE"/>
    <property type="match status" value="1"/>
</dbReference>
<evidence type="ECO:0000313" key="6">
    <source>
        <dbReference type="EMBL" id="MBD3324994.1"/>
    </source>
</evidence>
<dbReference type="Pfam" id="PF00370">
    <property type="entry name" value="FGGY_N"/>
    <property type="match status" value="1"/>
</dbReference>
<dbReference type="InterPro" id="IPR050406">
    <property type="entry name" value="FGGY_Carb_Kinase"/>
</dbReference>
<dbReference type="InterPro" id="IPR000577">
    <property type="entry name" value="Carb_kinase_FGGY"/>
</dbReference>
<comment type="caution">
    <text evidence="6">The sequence shown here is derived from an EMBL/GenBank/DDBJ whole genome shotgun (WGS) entry which is preliminary data.</text>
</comment>
<evidence type="ECO:0000256" key="2">
    <source>
        <dbReference type="ARBA" id="ARBA00022679"/>
    </source>
</evidence>
<keyword evidence="3" id="KW-0418">Kinase</keyword>
<organism evidence="6 7">
    <name type="scientific">candidate division KSB3 bacterium</name>
    <dbReference type="NCBI Taxonomy" id="2044937"/>
    <lineage>
        <taxon>Bacteria</taxon>
        <taxon>candidate division KSB3</taxon>
    </lineage>
</organism>
<dbReference type="AlphaFoldDB" id="A0A9D5JVN5"/>
<evidence type="ECO:0000256" key="1">
    <source>
        <dbReference type="ARBA" id="ARBA00009156"/>
    </source>
</evidence>
<evidence type="ECO:0000313" key="7">
    <source>
        <dbReference type="Proteomes" id="UP000649604"/>
    </source>
</evidence>
<feature type="domain" description="Carbohydrate kinase FGGY N-terminal" evidence="4">
    <location>
        <begin position="15"/>
        <end position="257"/>
    </location>
</feature>
<protein>
    <recommendedName>
        <fullName evidence="8">Carbohydrate kinase FGGY N-terminal domain-containing protein</fullName>
    </recommendedName>
</protein>
<dbReference type="PIRSF" id="PIRSF000538">
    <property type="entry name" value="GlpK"/>
    <property type="match status" value="1"/>
</dbReference>
<proteinExistence type="inferred from homology"/>
<dbReference type="InterPro" id="IPR018484">
    <property type="entry name" value="FGGY_N"/>
</dbReference>
<name>A0A9D5JVN5_9BACT</name>
<dbReference type="SUPFAM" id="SSF53067">
    <property type="entry name" value="Actin-like ATPase domain"/>
    <property type="match status" value="2"/>
</dbReference>